<dbReference type="InterPro" id="IPR011851">
    <property type="entry name" value="Na/Pro_symporter"/>
</dbReference>
<evidence type="ECO:0000256" key="10">
    <source>
        <dbReference type="ARBA" id="ARBA00023136"/>
    </source>
</evidence>
<keyword evidence="7 16" id="KW-1133">Transmembrane helix</keyword>
<reference evidence="18" key="1">
    <citation type="submission" date="2019-06" db="EMBL/GenBank/DDBJ databases">
        <title>Sulfurimonas gotlandica sp. nov., a chemoautotrophic and psychrotolerant epsilonproteobacterium isolated from a pelagic redoxcline, and an emended description of the genus Sulfurimonas.</title>
        <authorList>
            <person name="Wang S."/>
            <person name="Jiang L."/>
            <person name="Shao Z."/>
        </authorList>
    </citation>
    <scope>NUCLEOTIDE SEQUENCE [LARGE SCALE GENOMIC DNA]</scope>
    <source>
        <strain evidence="18">1-1N</strain>
    </source>
</reference>
<comment type="similarity">
    <text evidence="2 15">Belongs to the sodium:solute symporter (SSF) (TC 2.A.21) family.</text>
</comment>
<dbReference type="Gene3D" id="1.20.1730.10">
    <property type="entry name" value="Sodium/glucose cotransporter"/>
    <property type="match status" value="1"/>
</dbReference>
<evidence type="ECO:0000256" key="12">
    <source>
        <dbReference type="ARBA" id="ARBA00033708"/>
    </source>
</evidence>
<protein>
    <recommendedName>
        <fullName evidence="13 16">Sodium/proline symporter</fullName>
    </recommendedName>
    <alternativeName>
        <fullName evidence="14 16">Proline permease</fullName>
    </alternativeName>
</protein>
<evidence type="ECO:0000256" key="4">
    <source>
        <dbReference type="ARBA" id="ARBA00022475"/>
    </source>
</evidence>
<dbReference type="RefSeq" id="WP_152300120.1">
    <property type="nucleotide sequence ID" value="NZ_CP041166.1"/>
</dbReference>
<dbReference type="GO" id="GO:0005298">
    <property type="term" value="F:proline:sodium symporter activity"/>
    <property type="evidence" value="ECO:0007669"/>
    <property type="project" value="UniProtKB-UniRule"/>
</dbReference>
<evidence type="ECO:0000256" key="6">
    <source>
        <dbReference type="ARBA" id="ARBA00022847"/>
    </source>
</evidence>
<evidence type="ECO:0000256" key="5">
    <source>
        <dbReference type="ARBA" id="ARBA00022692"/>
    </source>
</evidence>
<dbReference type="EMBL" id="CP041166">
    <property type="protein sequence ID" value="QFR44060.1"/>
    <property type="molecule type" value="Genomic_DNA"/>
</dbReference>
<keyword evidence="8 16" id="KW-0915">Sodium</keyword>
<sequence length="492" mass="53714">METPVIISFIAYMLIMVGIGFYFYFKTDDLSDFVLGGRNLGPGVTALSAGASDMSGWLLLGLPGMMYSQGLVGSWIAVGLIVGAYLNWHYVAKPLRVYTHYLQDAITIPDYFSNRFNEKGDSLRVVTAVVILIFYTLYTSSGLVGGAKLFEATFHLDYDTALIVGSFIIVSYTFLGGYNAVSWTDFIQGILMMLALVVVPFVVLSDIGGLSEGLKIIESIDPSNLDIFSGASIIGVISLMAWGLGYFGQPHILVRFMSIRHEDEMERAKTIGMTWMVVSVIGSLAVGFFGLAYVVSHGVELQDSEKIFITLSQLLFNPWIAGFLLAAILAAIMSTVDSQLLVSSSVLTRDLYHAIFRKDASDKELVWVGRVTVIAIALIAWYISTDENSSVLKLVSYAWAGFGAAFGPLIILSLYNKSITKNGAIAGMIVGSLTVIIYKQLVGGIFDLYELLPGFIAAWIAILVFSKIGSKNSENVEEVFNEVQEKLKESKS</sequence>
<feature type="transmembrane region" description="Helical" evidence="16">
    <location>
        <begin position="448"/>
        <end position="465"/>
    </location>
</feature>
<keyword evidence="4 16" id="KW-1003">Cell membrane</keyword>
<proteinExistence type="inferred from homology"/>
<evidence type="ECO:0000256" key="15">
    <source>
        <dbReference type="RuleBase" id="RU362091"/>
    </source>
</evidence>
<dbReference type="Proteomes" id="UP000326061">
    <property type="component" value="Chromosome"/>
</dbReference>
<feature type="transmembrane region" description="Helical" evidence="16">
    <location>
        <begin position="227"/>
        <end position="249"/>
    </location>
</feature>
<dbReference type="GO" id="GO:0015193">
    <property type="term" value="F:L-proline transmembrane transporter activity"/>
    <property type="evidence" value="ECO:0007669"/>
    <property type="project" value="TreeGrafter"/>
</dbReference>
<evidence type="ECO:0000256" key="9">
    <source>
        <dbReference type="ARBA" id="ARBA00023065"/>
    </source>
</evidence>
<dbReference type="GO" id="GO:0005886">
    <property type="term" value="C:plasma membrane"/>
    <property type="evidence" value="ECO:0007669"/>
    <property type="project" value="UniProtKB-SubCell"/>
</dbReference>
<evidence type="ECO:0000256" key="11">
    <source>
        <dbReference type="ARBA" id="ARBA00023201"/>
    </source>
</evidence>
<feature type="transmembrane region" description="Helical" evidence="16">
    <location>
        <begin position="365"/>
        <end position="384"/>
    </location>
</feature>
<evidence type="ECO:0000313" key="18">
    <source>
        <dbReference type="Proteomes" id="UP000326061"/>
    </source>
</evidence>
<comment type="subcellular location">
    <subcellularLocation>
        <location evidence="1 16">Cell membrane</location>
        <topology evidence="1 16">Multi-pass membrane protein</topology>
    </subcellularLocation>
</comment>
<evidence type="ECO:0000256" key="7">
    <source>
        <dbReference type="ARBA" id="ARBA00022989"/>
    </source>
</evidence>
<feature type="transmembrane region" description="Helical" evidence="16">
    <location>
        <begin position="396"/>
        <end position="415"/>
    </location>
</feature>
<feature type="transmembrane region" description="Helical" evidence="16">
    <location>
        <begin position="160"/>
        <end position="178"/>
    </location>
</feature>
<evidence type="ECO:0000256" key="13">
    <source>
        <dbReference type="ARBA" id="ARBA00067214"/>
    </source>
</evidence>
<dbReference type="FunFam" id="1.20.1730.10:FF:000002">
    <property type="entry name" value="Sodium/proline symporter"/>
    <property type="match status" value="1"/>
</dbReference>
<dbReference type="PROSITE" id="PS50283">
    <property type="entry name" value="NA_SOLUT_SYMP_3"/>
    <property type="match status" value="1"/>
</dbReference>
<dbReference type="PANTHER" id="PTHR48086:SF3">
    <property type="entry name" value="SODIUM_PROLINE SYMPORTER"/>
    <property type="match status" value="1"/>
</dbReference>
<organism evidence="17 18">
    <name type="scientific">Sulfurimonas xiamenensis</name>
    <dbReference type="NCBI Taxonomy" id="2590021"/>
    <lineage>
        <taxon>Bacteria</taxon>
        <taxon>Pseudomonadati</taxon>
        <taxon>Campylobacterota</taxon>
        <taxon>Epsilonproteobacteria</taxon>
        <taxon>Campylobacterales</taxon>
        <taxon>Sulfurimonadaceae</taxon>
        <taxon>Sulfurimonas</taxon>
    </lineage>
</organism>
<dbReference type="AlphaFoldDB" id="A0AAJ4A5Q1"/>
<evidence type="ECO:0000256" key="14">
    <source>
        <dbReference type="ARBA" id="ARBA00082709"/>
    </source>
</evidence>
<keyword evidence="11 16" id="KW-0739">Sodium transport</keyword>
<evidence type="ECO:0000256" key="3">
    <source>
        <dbReference type="ARBA" id="ARBA00022448"/>
    </source>
</evidence>
<feature type="transmembrane region" description="Helical" evidence="16">
    <location>
        <begin position="122"/>
        <end position="140"/>
    </location>
</feature>
<dbReference type="KEGG" id="suln:FJR47_09075"/>
<evidence type="ECO:0000256" key="16">
    <source>
        <dbReference type="RuleBase" id="RU366012"/>
    </source>
</evidence>
<evidence type="ECO:0000313" key="17">
    <source>
        <dbReference type="EMBL" id="QFR44060.1"/>
    </source>
</evidence>
<feature type="transmembrane region" description="Helical" evidence="16">
    <location>
        <begin position="315"/>
        <end position="336"/>
    </location>
</feature>
<accession>A0AAJ4A5Q1</accession>
<keyword evidence="9 16" id="KW-0406">Ion transport</keyword>
<keyword evidence="3 16" id="KW-0813">Transport</keyword>
<comment type="catalytic activity">
    <reaction evidence="12">
        <text>L-proline(in) + Na(+)(in) = L-proline(out) + Na(+)(out)</text>
        <dbReference type="Rhea" id="RHEA:28967"/>
        <dbReference type="ChEBI" id="CHEBI:29101"/>
        <dbReference type="ChEBI" id="CHEBI:60039"/>
    </reaction>
</comment>
<keyword evidence="10 16" id="KW-0472">Membrane</keyword>
<keyword evidence="6 16" id="KW-0769">Symport</keyword>
<dbReference type="InterPro" id="IPR038377">
    <property type="entry name" value="Na/Glc_symporter_sf"/>
</dbReference>
<feature type="transmembrane region" description="Helical" evidence="16">
    <location>
        <begin position="66"/>
        <end position="86"/>
    </location>
</feature>
<comment type="function">
    <text evidence="16">Catalyzes the sodium-dependent uptake of extracellular L-proline.</text>
</comment>
<gene>
    <name evidence="17" type="primary">putP</name>
    <name evidence="17" type="ORF">FJR47_09075</name>
</gene>
<feature type="transmembrane region" description="Helical" evidence="16">
    <location>
        <begin position="6"/>
        <end position="25"/>
    </location>
</feature>
<feature type="transmembrane region" description="Helical" evidence="16">
    <location>
        <begin position="190"/>
        <end position="207"/>
    </location>
</feature>
<dbReference type="NCBIfam" id="TIGR00813">
    <property type="entry name" value="sss"/>
    <property type="match status" value="1"/>
</dbReference>
<dbReference type="CDD" id="cd11475">
    <property type="entry name" value="SLC5sbd_PutP"/>
    <property type="match status" value="1"/>
</dbReference>
<dbReference type="Pfam" id="PF00474">
    <property type="entry name" value="SSF"/>
    <property type="match status" value="1"/>
</dbReference>
<feature type="transmembrane region" description="Helical" evidence="16">
    <location>
        <begin position="270"/>
        <end position="295"/>
    </location>
</feature>
<evidence type="ECO:0000256" key="8">
    <source>
        <dbReference type="ARBA" id="ARBA00023053"/>
    </source>
</evidence>
<dbReference type="InterPro" id="IPR050277">
    <property type="entry name" value="Sodium:Solute_Symporter"/>
</dbReference>
<keyword evidence="18" id="KW-1185">Reference proteome</keyword>
<evidence type="ECO:0000256" key="2">
    <source>
        <dbReference type="ARBA" id="ARBA00006434"/>
    </source>
</evidence>
<dbReference type="PANTHER" id="PTHR48086">
    <property type="entry name" value="SODIUM/PROLINE SYMPORTER-RELATED"/>
    <property type="match status" value="1"/>
</dbReference>
<dbReference type="InterPro" id="IPR001734">
    <property type="entry name" value="Na/solute_symporter"/>
</dbReference>
<evidence type="ECO:0000256" key="1">
    <source>
        <dbReference type="ARBA" id="ARBA00004651"/>
    </source>
</evidence>
<keyword evidence="5 16" id="KW-0812">Transmembrane</keyword>
<dbReference type="GO" id="GO:0031402">
    <property type="term" value="F:sodium ion binding"/>
    <property type="evidence" value="ECO:0007669"/>
    <property type="project" value="UniProtKB-UniRule"/>
</dbReference>
<dbReference type="GO" id="GO:0015824">
    <property type="term" value="P:proline transport"/>
    <property type="evidence" value="ECO:0007669"/>
    <property type="project" value="UniProtKB-UniRule"/>
</dbReference>
<feature type="transmembrane region" description="Helical" evidence="16">
    <location>
        <begin position="422"/>
        <end position="442"/>
    </location>
</feature>
<keyword evidence="16" id="KW-0029">Amino-acid transport</keyword>
<name>A0AAJ4A5Q1_9BACT</name>
<dbReference type="NCBIfam" id="TIGR02121">
    <property type="entry name" value="Na_Pro_sym"/>
    <property type="match status" value="1"/>
</dbReference>